<dbReference type="InterPro" id="IPR015168">
    <property type="entry name" value="SsuA/THI5"/>
</dbReference>
<name>A0A4R9K902_9LEPT</name>
<evidence type="ECO:0000259" key="6">
    <source>
        <dbReference type="PROSITE" id="PS50109"/>
    </source>
</evidence>
<dbReference type="SUPFAM" id="SSF53850">
    <property type="entry name" value="Periplasmic binding protein-like II"/>
    <property type="match status" value="1"/>
</dbReference>
<keyword evidence="7" id="KW-0418">Kinase</keyword>
<keyword evidence="5" id="KW-0472">Membrane</keyword>
<keyword evidence="5" id="KW-1133">Transmembrane helix</keyword>
<dbReference type="InterPro" id="IPR005467">
    <property type="entry name" value="His_kinase_dom"/>
</dbReference>
<gene>
    <name evidence="7" type="ORF">EHQ58_02810</name>
</gene>
<dbReference type="RefSeq" id="WP_135621826.1">
    <property type="nucleotide sequence ID" value="NZ_RQGD01000010.1"/>
</dbReference>
<dbReference type="SMART" id="SM00387">
    <property type="entry name" value="HATPase_c"/>
    <property type="match status" value="1"/>
</dbReference>
<feature type="domain" description="Histidine kinase" evidence="6">
    <location>
        <begin position="609"/>
        <end position="716"/>
    </location>
</feature>
<dbReference type="EC" id="2.7.13.3" evidence="2"/>
<evidence type="ECO:0000256" key="5">
    <source>
        <dbReference type="SAM" id="Phobius"/>
    </source>
</evidence>
<evidence type="ECO:0000256" key="3">
    <source>
        <dbReference type="ARBA" id="ARBA00022553"/>
    </source>
</evidence>
<dbReference type="OrthoDB" id="9815602at2"/>
<dbReference type="Gene3D" id="1.10.287.130">
    <property type="match status" value="1"/>
</dbReference>
<evidence type="ECO:0000313" key="7">
    <source>
        <dbReference type="EMBL" id="TGL62152.1"/>
    </source>
</evidence>
<comment type="catalytic activity">
    <reaction evidence="1">
        <text>ATP + protein L-histidine = ADP + protein N-phospho-L-histidine.</text>
        <dbReference type="EC" id="2.7.13.3"/>
    </reaction>
</comment>
<dbReference type="PROSITE" id="PS50109">
    <property type="entry name" value="HIS_KIN"/>
    <property type="match status" value="1"/>
</dbReference>
<accession>A0A4R9K902</accession>
<dbReference type="InterPro" id="IPR003661">
    <property type="entry name" value="HisK_dim/P_dom"/>
</dbReference>
<dbReference type="InterPro" id="IPR036890">
    <property type="entry name" value="HATPase_C_sf"/>
</dbReference>
<organism evidence="7 8">
    <name type="scientific">Leptospira ognonensis</name>
    <dbReference type="NCBI Taxonomy" id="2484945"/>
    <lineage>
        <taxon>Bacteria</taxon>
        <taxon>Pseudomonadati</taxon>
        <taxon>Spirochaetota</taxon>
        <taxon>Spirochaetia</taxon>
        <taxon>Leptospirales</taxon>
        <taxon>Leptospiraceae</taxon>
        <taxon>Leptospira</taxon>
    </lineage>
</organism>
<evidence type="ECO:0000256" key="4">
    <source>
        <dbReference type="SAM" id="Coils"/>
    </source>
</evidence>
<dbReference type="Proteomes" id="UP000297693">
    <property type="component" value="Unassembled WGS sequence"/>
</dbReference>
<reference evidence="7" key="1">
    <citation type="journal article" date="2019" name="PLoS Negl. Trop. Dis.">
        <title>Revisiting the worldwide diversity of Leptospira species in the environment.</title>
        <authorList>
            <person name="Vincent A.T."/>
            <person name="Schiettekatte O."/>
            <person name="Bourhy P."/>
            <person name="Veyrier F.J."/>
            <person name="Picardeau M."/>
        </authorList>
    </citation>
    <scope>NUCLEOTIDE SEQUENCE [LARGE SCALE GENOMIC DNA]</scope>
    <source>
        <strain evidence="7">201702476</strain>
    </source>
</reference>
<evidence type="ECO:0000256" key="1">
    <source>
        <dbReference type="ARBA" id="ARBA00000085"/>
    </source>
</evidence>
<evidence type="ECO:0000256" key="2">
    <source>
        <dbReference type="ARBA" id="ARBA00012438"/>
    </source>
</evidence>
<keyword evidence="5" id="KW-0812">Transmembrane</keyword>
<comment type="caution">
    <text evidence="7">The sequence shown here is derived from an EMBL/GenBank/DDBJ whole genome shotgun (WGS) entry which is preliminary data.</text>
</comment>
<keyword evidence="3" id="KW-0597">Phosphoprotein</keyword>
<dbReference type="PANTHER" id="PTHR43065">
    <property type="entry name" value="SENSOR HISTIDINE KINASE"/>
    <property type="match status" value="1"/>
</dbReference>
<dbReference type="Pfam" id="PF09084">
    <property type="entry name" value="NMT1"/>
    <property type="match status" value="1"/>
</dbReference>
<dbReference type="InterPro" id="IPR004358">
    <property type="entry name" value="Sig_transdc_His_kin-like_C"/>
</dbReference>
<dbReference type="InterPro" id="IPR003594">
    <property type="entry name" value="HATPase_dom"/>
</dbReference>
<dbReference type="EMBL" id="RQGD01000010">
    <property type="protein sequence ID" value="TGL62152.1"/>
    <property type="molecule type" value="Genomic_DNA"/>
</dbReference>
<dbReference type="SUPFAM" id="SSF47384">
    <property type="entry name" value="Homodimeric domain of signal transducing histidine kinase"/>
    <property type="match status" value="1"/>
</dbReference>
<dbReference type="PRINTS" id="PR00344">
    <property type="entry name" value="BCTRLSENSOR"/>
</dbReference>
<dbReference type="CDD" id="cd00082">
    <property type="entry name" value="HisKA"/>
    <property type="match status" value="1"/>
</dbReference>
<dbReference type="InterPro" id="IPR036097">
    <property type="entry name" value="HisK_dim/P_sf"/>
</dbReference>
<evidence type="ECO:0000313" key="8">
    <source>
        <dbReference type="Proteomes" id="UP000297693"/>
    </source>
</evidence>
<feature type="transmembrane region" description="Helical" evidence="5">
    <location>
        <begin position="331"/>
        <end position="350"/>
    </location>
</feature>
<dbReference type="GO" id="GO:0000155">
    <property type="term" value="F:phosphorelay sensor kinase activity"/>
    <property type="evidence" value="ECO:0007669"/>
    <property type="project" value="InterPro"/>
</dbReference>
<protein>
    <recommendedName>
        <fullName evidence="2">histidine kinase</fullName>
        <ecNumber evidence="2">2.7.13.3</ecNumber>
    </recommendedName>
</protein>
<feature type="coiled-coil region" evidence="4">
    <location>
        <begin position="359"/>
        <end position="390"/>
    </location>
</feature>
<dbReference type="Pfam" id="PF02518">
    <property type="entry name" value="HATPase_c"/>
    <property type="match status" value="1"/>
</dbReference>
<keyword evidence="4" id="KW-0175">Coiled coil</keyword>
<dbReference type="AlphaFoldDB" id="A0A4R9K902"/>
<dbReference type="Gene3D" id="3.40.190.10">
    <property type="entry name" value="Periplasmic binding protein-like II"/>
    <property type="match status" value="2"/>
</dbReference>
<keyword evidence="8" id="KW-1185">Reference proteome</keyword>
<proteinExistence type="predicted"/>
<dbReference type="SUPFAM" id="SSF55874">
    <property type="entry name" value="ATPase domain of HSP90 chaperone/DNA topoisomerase II/histidine kinase"/>
    <property type="match status" value="1"/>
</dbReference>
<sequence length="724" mass="81915">MLKVSYTLRSKFFSSLVAYSVTLFLCSGGDLFATDKIELYLKWTHQFQFAGYYAALEKGYYKDVGLDVDIIESRKGVEGLHQQVTAEAGRYGVGTNEVLLQWHAGTPIVVIAVIFQHSPSVLYLRKISSTQSIHDIAGKKVMLSPRVYEILAYLKKEGIKSSDFIQLEHSFKFEELGNGKVDALDGYSTSQTYDLEKAKVPFLTFSPRMAGIDFYGDNLFTSQFELESNPERVKNFREASLRGWQYAMNHKEEIADLILSKYNGSLSKERLLYEAEQMVPLIQPILVEIGYMNPGRWKHIADIYSEFGMLPKNLDLDSFIYNPNPQPNYTIIIRSVAALCILVVLVWILLRQRWNRRYSENLEKEVAQRTDELREINQSLKTTLNDLTEAQGRLINSEKLATIGKLAAGMAHELNTPLGAIVSSNHSIATFLKADLRVMIESLSKFEENDFRLLEVLLKESLRDESHFIDGKQERALKKELASKFSDALKMNISGEHIALVIESGAYRLEEEKVRSILESKKSIELLQLAKFIANANRSCSIISVATEKATHVVKALKNYLVSDQDSKSGESQIDVVHEIENILYLYYYNIHNQVTISKNFTTSRKCLGNRDSLNQVWVNLINNSLHAMSNEGSIEIKVEDEADFIKVTFIDSGVGIPESIQPKIFDPFFTSKTDAAGLGLGLDICKKIILNLRGRIEFESKPGRTAFYVYLPAFSPSSEPSNH</sequence>
<dbReference type="PANTHER" id="PTHR43065:SF48">
    <property type="entry name" value="HISTIDINE KINASE"/>
    <property type="match status" value="1"/>
</dbReference>
<keyword evidence="7" id="KW-0808">Transferase</keyword>
<dbReference type="Gene3D" id="3.30.565.10">
    <property type="entry name" value="Histidine kinase-like ATPase, C-terminal domain"/>
    <property type="match status" value="1"/>
</dbReference>